<keyword evidence="3 5" id="KW-1133">Transmembrane helix</keyword>
<keyword evidence="6" id="KW-0675">Receptor</keyword>
<dbReference type="PANTHER" id="PTHR10924">
    <property type="entry name" value="MAJOR FACILITATOR SUPERFAMILY PROTEIN-RELATED"/>
    <property type="match status" value="1"/>
</dbReference>
<proteinExistence type="predicted"/>
<feature type="transmembrane region" description="Helical" evidence="5">
    <location>
        <begin position="102"/>
        <end position="125"/>
    </location>
</feature>
<feature type="transmembrane region" description="Helical" evidence="5">
    <location>
        <begin position="167"/>
        <end position="187"/>
    </location>
</feature>
<dbReference type="InterPro" id="IPR036259">
    <property type="entry name" value="MFS_trans_sf"/>
</dbReference>
<feature type="transmembrane region" description="Helical" evidence="5">
    <location>
        <begin position="36"/>
        <end position="56"/>
    </location>
</feature>
<protein>
    <submittedName>
        <fullName evidence="6">Feline leukemia virus subgroup C receptor-related protein 2-like protein</fullName>
    </submittedName>
</protein>
<dbReference type="SUPFAM" id="SSF103473">
    <property type="entry name" value="MFS general substrate transporter"/>
    <property type="match status" value="1"/>
</dbReference>
<dbReference type="Gene3D" id="1.20.1250.20">
    <property type="entry name" value="MFS general substrate transporter like domains"/>
    <property type="match status" value="1"/>
</dbReference>
<evidence type="ECO:0000256" key="1">
    <source>
        <dbReference type="ARBA" id="ARBA00004141"/>
    </source>
</evidence>
<dbReference type="EMBL" id="NCKU01020889">
    <property type="protein sequence ID" value="RWR98560.1"/>
    <property type="molecule type" value="Genomic_DNA"/>
</dbReference>
<evidence type="ECO:0000256" key="2">
    <source>
        <dbReference type="ARBA" id="ARBA00022692"/>
    </source>
</evidence>
<dbReference type="Proteomes" id="UP000285301">
    <property type="component" value="Unassembled WGS sequence"/>
</dbReference>
<dbReference type="AlphaFoldDB" id="A0A3S3N9X0"/>
<feature type="transmembrane region" description="Helical" evidence="5">
    <location>
        <begin position="77"/>
        <end position="96"/>
    </location>
</feature>
<sequence>FLFVTEKPPTPPSLAEETKTNCETPKTINAIKNKNFVLLIMCFTFAASSRVLLTIAGIPGSLLTGSVSKIYPKYKRLLNIACLIFLFSQTLYVLSFCFKNIWLLYLSLVIFGIFCNAPSVLALDFMLEVSFPFPENLCYAIALSSYSLPNLIFVPLATILYEKVGALYANFILLSFGIITLSTALLAKEDLRRRRANAEINEEIMPLLQNQ</sequence>
<dbReference type="GO" id="GO:0016020">
    <property type="term" value="C:membrane"/>
    <property type="evidence" value="ECO:0007669"/>
    <property type="project" value="UniProtKB-SubCell"/>
</dbReference>
<gene>
    <name evidence="6" type="ORF">B4U79_18896</name>
</gene>
<organism evidence="6 7">
    <name type="scientific">Dinothrombium tinctorium</name>
    <dbReference type="NCBI Taxonomy" id="1965070"/>
    <lineage>
        <taxon>Eukaryota</taxon>
        <taxon>Metazoa</taxon>
        <taxon>Ecdysozoa</taxon>
        <taxon>Arthropoda</taxon>
        <taxon>Chelicerata</taxon>
        <taxon>Arachnida</taxon>
        <taxon>Acari</taxon>
        <taxon>Acariformes</taxon>
        <taxon>Trombidiformes</taxon>
        <taxon>Prostigmata</taxon>
        <taxon>Anystina</taxon>
        <taxon>Parasitengona</taxon>
        <taxon>Trombidioidea</taxon>
        <taxon>Trombidiidae</taxon>
        <taxon>Dinothrombium</taxon>
    </lineage>
</organism>
<reference evidence="6 7" key="1">
    <citation type="journal article" date="2018" name="Gigascience">
        <title>Genomes of trombidid mites reveal novel predicted allergens and laterally-transferred genes associated with secondary metabolism.</title>
        <authorList>
            <person name="Dong X."/>
            <person name="Chaisiri K."/>
            <person name="Xia D."/>
            <person name="Armstrong S.D."/>
            <person name="Fang Y."/>
            <person name="Donnelly M.J."/>
            <person name="Kadowaki T."/>
            <person name="McGarry J.W."/>
            <person name="Darby A.C."/>
            <person name="Makepeace B.L."/>
        </authorList>
    </citation>
    <scope>NUCLEOTIDE SEQUENCE [LARGE SCALE GENOMIC DNA]</scope>
    <source>
        <strain evidence="6">UoL-WK</strain>
    </source>
</reference>
<feature type="non-terminal residue" evidence="6">
    <location>
        <position position="1"/>
    </location>
</feature>
<keyword evidence="2 5" id="KW-0812">Transmembrane</keyword>
<evidence type="ECO:0000313" key="7">
    <source>
        <dbReference type="Proteomes" id="UP000285301"/>
    </source>
</evidence>
<evidence type="ECO:0000256" key="4">
    <source>
        <dbReference type="ARBA" id="ARBA00023136"/>
    </source>
</evidence>
<comment type="caution">
    <text evidence="6">The sequence shown here is derived from an EMBL/GenBank/DDBJ whole genome shotgun (WGS) entry which is preliminary data.</text>
</comment>
<accession>A0A3S3N9X0</accession>
<keyword evidence="7" id="KW-1185">Reference proteome</keyword>
<dbReference type="GO" id="GO:0020037">
    <property type="term" value="F:heme binding"/>
    <property type="evidence" value="ECO:0007669"/>
    <property type="project" value="TreeGrafter"/>
</dbReference>
<dbReference type="GO" id="GO:0015232">
    <property type="term" value="F:heme transmembrane transporter activity"/>
    <property type="evidence" value="ECO:0007669"/>
    <property type="project" value="TreeGrafter"/>
</dbReference>
<evidence type="ECO:0000256" key="5">
    <source>
        <dbReference type="SAM" id="Phobius"/>
    </source>
</evidence>
<comment type="subcellular location">
    <subcellularLocation>
        <location evidence="1">Membrane</location>
        <topology evidence="1">Multi-pass membrane protein</topology>
    </subcellularLocation>
</comment>
<evidence type="ECO:0000313" key="6">
    <source>
        <dbReference type="EMBL" id="RWR98560.1"/>
    </source>
</evidence>
<name>A0A3S3N9X0_9ACAR</name>
<dbReference type="OrthoDB" id="422206at2759"/>
<dbReference type="PANTHER" id="PTHR10924:SF4">
    <property type="entry name" value="GH15861P"/>
    <property type="match status" value="1"/>
</dbReference>
<keyword evidence="4 5" id="KW-0472">Membrane</keyword>
<evidence type="ECO:0000256" key="3">
    <source>
        <dbReference type="ARBA" id="ARBA00022989"/>
    </source>
</evidence>
<dbReference type="InterPro" id="IPR049680">
    <property type="entry name" value="FLVCR1-2_SLC49-like"/>
</dbReference>
<dbReference type="GO" id="GO:0097037">
    <property type="term" value="P:heme export"/>
    <property type="evidence" value="ECO:0007669"/>
    <property type="project" value="TreeGrafter"/>
</dbReference>